<evidence type="ECO:0000313" key="1">
    <source>
        <dbReference type="EMBL" id="AKF07063.1"/>
    </source>
</evidence>
<evidence type="ECO:0000313" key="2">
    <source>
        <dbReference type="Proteomes" id="UP000034883"/>
    </source>
</evidence>
<proteinExistence type="predicted"/>
<dbReference type="AlphaFoldDB" id="A0A0F6YII3"/>
<name>A0A0F6YII3_9BACT</name>
<dbReference type="PROSITE" id="PS51257">
    <property type="entry name" value="PROKAR_LIPOPROTEIN"/>
    <property type="match status" value="1"/>
</dbReference>
<accession>A0A0F6YII3</accession>
<dbReference type="KEGG" id="samy:DB32_004212"/>
<sequence>MQRSVRTGSLQFVTIAGVILLGAMMSGCPARGIGDPCVPEAIPGGGFDEREIYVETSSVQCRTRTCMVFRLNGDPSKVLEDGTCPDNIDCVSRELPVTVDTSLERVFCTCRCSATDGDSNTPLCDCSDGFHCVDVLTAGGAGVRGGYCVPNDLCTADEDCASGRCDLDTGVCLVNET</sequence>
<gene>
    <name evidence="1" type="ORF">DB32_004212</name>
</gene>
<evidence type="ECO:0008006" key="3">
    <source>
        <dbReference type="Google" id="ProtNLM"/>
    </source>
</evidence>
<dbReference type="Proteomes" id="UP000034883">
    <property type="component" value="Chromosome"/>
</dbReference>
<keyword evidence="2" id="KW-1185">Reference proteome</keyword>
<dbReference type="EMBL" id="CP011125">
    <property type="protein sequence ID" value="AKF07063.1"/>
    <property type="molecule type" value="Genomic_DNA"/>
</dbReference>
<organism evidence="1 2">
    <name type="scientific">Sandaracinus amylolyticus</name>
    <dbReference type="NCBI Taxonomy" id="927083"/>
    <lineage>
        <taxon>Bacteria</taxon>
        <taxon>Pseudomonadati</taxon>
        <taxon>Myxococcota</taxon>
        <taxon>Polyangia</taxon>
        <taxon>Polyangiales</taxon>
        <taxon>Sandaracinaceae</taxon>
        <taxon>Sandaracinus</taxon>
    </lineage>
</organism>
<reference evidence="1 2" key="1">
    <citation type="submission" date="2015-03" db="EMBL/GenBank/DDBJ databases">
        <title>Genome assembly of Sandaracinus amylolyticus DSM 53668.</title>
        <authorList>
            <person name="Sharma G."/>
            <person name="Subramanian S."/>
        </authorList>
    </citation>
    <scope>NUCLEOTIDE SEQUENCE [LARGE SCALE GENOMIC DNA]</scope>
    <source>
        <strain evidence="1 2">DSM 53668</strain>
    </source>
</reference>
<protein>
    <recommendedName>
        <fullName evidence="3">Lipoprotein</fullName>
    </recommendedName>
</protein>